<evidence type="ECO:0000256" key="4">
    <source>
        <dbReference type="ARBA" id="ARBA00022519"/>
    </source>
</evidence>
<feature type="transmembrane region" description="Helical" evidence="8">
    <location>
        <begin position="295"/>
        <end position="318"/>
    </location>
</feature>
<dbReference type="PANTHER" id="PTHR30462">
    <property type="entry name" value="INTERMEMBRANE TRANSPORT PROTEIN PQIB-RELATED"/>
    <property type="match status" value="1"/>
</dbReference>
<organism evidence="10 11">
    <name type="scientific">Pseudoalteromonas holothuriae</name>
    <dbReference type="NCBI Taxonomy" id="2963714"/>
    <lineage>
        <taxon>Bacteria</taxon>
        <taxon>Pseudomonadati</taxon>
        <taxon>Pseudomonadota</taxon>
        <taxon>Gammaproteobacteria</taxon>
        <taxon>Alteromonadales</taxon>
        <taxon>Pseudoalteromonadaceae</taxon>
        <taxon>Pseudoalteromonas</taxon>
    </lineage>
</organism>
<evidence type="ECO:0000256" key="2">
    <source>
        <dbReference type="ARBA" id="ARBA00007555"/>
    </source>
</evidence>
<proteinExistence type="inferred from homology"/>
<dbReference type="RefSeq" id="WP_261591472.1">
    <property type="nucleotide sequence ID" value="NZ_CAMAPC010000011.1"/>
</dbReference>
<evidence type="ECO:0000256" key="6">
    <source>
        <dbReference type="ARBA" id="ARBA00022989"/>
    </source>
</evidence>
<keyword evidence="6 8" id="KW-1133">Transmembrane helix</keyword>
<evidence type="ECO:0000313" key="9">
    <source>
        <dbReference type="EMBL" id="CAH9050821.1"/>
    </source>
</evidence>
<gene>
    <name evidence="10" type="primary">pqiA</name>
    <name evidence="10" type="ORF">PSECIP111854_02820</name>
    <name evidence="9" type="ORF">PSECIP111951_00272</name>
</gene>
<keyword evidence="3" id="KW-1003">Cell membrane</keyword>
<evidence type="ECO:0000256" key="7">
    <source>
        <dbReference type="ARBA" id="ARBA00023136"/>
    </source>
</evidence>
<keyword evidence="7 8" id="KW-0472">Membrane</keyword>
<comment type="similarity">
    <text evidence="2">Belongs to the PqiA family.</text>
</comment>
<dbReference type="EMBL" id="CAMAPD010000001">
    <property type="protein sequence ID" value="CAH9050821.1"/>
    <property type="molecule type" value="Genomic_DNA"/>
</dbReference>
<feature type="transmembrane region" description="Helical" evidence="8">
    <location>
        <begin position="42"/>
        <end position="62"/>
    </location>
</feature>
<evidence type="ECO:0000313" key="11">
    <source>
        <dbReference type="Proteomes" id="UP001152467"/>
    </source>
</evidence>
<feature type="transmembrane region" description="Helical" evidence="8">
    <location>
        <begin position="132"/>
        <end position="154"/>
    </location>
</feature>
<name>A0A9W4R089_9GAMM</name>
<keyword evidence="4" id="KW-0997">Cell inner membrane</keyword>
<dbReference type="InterPro" id="IPR051800">
    <property type="entry name" value="PqiA-PqiB_transport"/>
</dbReference>
<dbReference type="EMBL" id="CAMAPC010000011">
    <property type="protein sequence ID" value="CAH9061482.1"/>
    <property type="molecule type" value="Genomic_DNA"/>
</dbReference>
<evidence type="ECO:0000256" key="8">
    <source>
        <dbReference type="SAM" id="Phobius"/>
    </source>
</evidence>
<evidence type="ECO:0000256" key="5">
    <source>
        <dbReference type="ARBA" id="ARBA00022692"/>
    </source>
</evidence>
<dbReference type="Proteomes" id="UP001152485">
    <property type="component" value="Unassembled WGS sequence"/>
</dbReference>
<keyword evidence="11" id="KW-1185">Reference proteome</keyword>
<comment type="subcellular location">
    <subcellularLocation>
        <location evidence="1">Cell inner membrane</location>
        <topology evidence="1">Multi-pass membrane protein</topology>
    </subcellularLocation>
</comment>
<reference evidence="10 12" key="1">
    <citation type="submission" date="2022-07" db="EMBL/GenBank/DDBJ databases">
        <authorList>
            <person name="Criscuolo A."/>
        </authorList>
    </citation>
    <scope>NUCLEOTIDE SEQUENCE</scope>
    <source>
        <strain evidence="12">CIP 111951</strain>
        <strain evidence="10">CIP111854</strain>
        <strain evidence="9">CIP111951</strain>
    </source>
</reference>
<evidence type="ECO:0000313" key="10">
    <source>
        <dbReference type="EMBL" id="CAH9061482.1"/>
    </source>
</evidence>
<dbReference type="InterPro" id="IPR007498">
    <property type="entry name" value="PqiA-like"/>
</dbReference>
<feature type="transmembrane region" description="Helical" evidence="8">
    <location>
        <begin position="247"/>
        <end position="267"/>
    </location>
</feature>
<dbReference type="InterPro" id="IPR005219">
    <property type="entry name" value="PqiA-like_proteobact"/>
</dbReference>
<feature type="transmembrane region" description="Helical" evidence="8">
    <location>
        <begin position="370"/>
        <end position="389"/>
    </location>
</feature>
<keyword evidence="5 8" id="KW-0812">Transmembrane</keyword>
<evidence type="ECO:0000313" key="12">
    <source>
        <dbReference type="Proteomes" id="UP001152485"/>
    </source>
</evidence>
<dbReference type="Proteomes" id="UP001152467">
    <property type="component" value="Unassembled WGS sequence"/>
</dbReference>
<accession>A0A9W4R089</accession>
<feature type="transmembrane region" description="Helical" evidence="8">
    <location>
        <begin position="166"/>
        <end position="185"/>
    </location>
</feature>
<feature type="transmembrane region" description="Helical" evidence="8">
    <location>
        <begin position="339"/>
        <end position="364"/>
    </location>
</feature>
<comment type="caution">
    <text evidence="10">The sequence shown here is derived from an EMBL/GenBank/DDBJ whole genome shotgun (WGS) entry which is preliminary data.</text>
</comment>
<dbReference type="PANTHER" id="PTHR30462:SF3">
    <property type="entry name" value="INTERMEMBRANE TRANSPORT PROTEIN PQIA"/>
    <property type="match status" value="1"/>
</dbReference>
<evidence type="ECO:0000256" key="1">
    <source>
        <dbReference type="ARBA" id="ARBA00004429"/>
    </source>
</evidence>
<dbReference type="Pfam" id="PF04403">
    <property type="entry name" value="PqiA"/>
    <property type="match status" value="2"/>
</dbReference>
<evidence type="ECO:0000256" key="3">
    <source>
        <dbReference type="ARBA" id="ARBA00022475"/>
    </source>
</evidence>
<dbReference type="GO" id="GO:0005886">
    <property type="term" value="C:plasma membrane"/>
    <property type="evidence" value="ECO:0007669"/>
    <property type="project" value="UniProtKB-SubCell"/>
</dbReference>
<dbReference type="AlphaFoldDB" id="A0A9W4R089"/>
<feature type="transmembrane region" description="Helical" evidence="8">
    <location>
        <begin position="90"/>
        <end position="112"/>
    </location>
</feature>
<sequence>MILACKQCDKLINVGHIGQQQRAICPYCRAQLLSCRNNQQQWISAFSISSLLFLFSSLYPSFISFSQHGLKQEISLWDAFLLLGSNYNSVLASVFIFTILIMPLLVCTMVLITQSGIWTKLNPHNARKISKLLSYITPLNLADIFLVAVLVSAFKLMAYAELTLGLGFWSYVLFVFCFIELLTLIDENELWQRQQAQFEPKPLMCGHSAKSQSLKQCHVCRQLTSEQHCPRCYAKTYFRNPQANARAMAWMMTALVLMVPANFLPIMNTINLGQNTFATIFSGIVILWQDESYPIAIIIFAASICIPVLKALALFYLIKETKKCTNPKRASILYRWLEFMGKWSMIDVFVVIILVSLVQLGGILSVEPHIGIAFFAIMVLCQLMAVHSFDPRILWDKFNNHE</sequence>
<dbReference type="NCBIfam" id="TIGR00155">
    <property type="entry name" value="pqiA_fam"/>
    <property type="match status" value="1"/>
</dbReference>
<protein>
    <submittedName>
        <fullName evidence="10">Intermembrane transport protein PqiA</fullName>
    </submittedName>
</protein>